<feature type="domain" description="O-methyltransferase C-terminal" evidence="5">
    <location>
        <begin position="131"/>
        <end position="323"/>
    </location>
</feature>
<evidence type="ECO:0000259" key="6">
    <source>
        <dbReference type="Pfam" id="PF08100"/>
    </source>
</evidence>
<feature type="domain" description="O-methyltransferase dimerisation" evidence="6">
    <location>
        <begin position="19"/>
        <end position="94"/>
    </location>
</feature>
<dbReference type="RefSeq" id="WP_071116491.1">
    <property type="nucleotide sequence ID" value="NZ_MKCS01000002.1"/>
</dbReference>
<dbReference type="PANTHER" id="PTHR43712:SF2">
    <property type="entry name" value="O-METHYLTRANSFERASE CICE"/>
    <property type="match status" value="1"/>
</dbReference>
<evidence type="ECO:0000256" key="1">
    <source>
        <dbReference type="ARBA" id="ARBA00022603"/>
    </source>
</evidence>
<dbReference type="STRING" id="1903179.BI347_16285"/>
<dbReference type="PIRSF" id="PIRSF005739">
    <property type="entry name" value="O-mtase"/>
    <property type="match status" value="1"/>
</dbReference>
<dbReference type="GO" id="GO:0046983">
    <property type="term" value="F:protein dimerization activity"/>
    <property type="evidence" value="ECO:0007669"/>
    <property type="project" value="InterPro"/>
</dbReference>
<dbReference type="InterPro" id="IPR029063">
    <property type="entry name" value="SAM-dependent_MTases_sf"/>
</dbReference>
<dbReference type="GO" id="GO:0032259">
    <property type="term" value="P:methylation"/>
    <property type="evidence" value="ECO:0007669"/>
    <property type="project" value="UniProtKB-KW"/>
</dbReference>
<dbReference type="InterPro" id="IPR016461">
    <property type="entry name" value="COMT-like"/>
</dbReference>
<evidence type="ECO:0000256" key="3">
    <source>
        <dbReference type="ARBA" id="ARBA00022691"/>
    </source>
</evidence>
<dbReference type="Gene3D" id="3.40.50.150">
    <property type="entry name" value="Vaccinia Virus protein VP39"/>
    <property type="match status" value="1"/>
</dbReference>
<dbReference type="AlphaFoldDB" id="A0A1S1WW47"/>
<dbReference type="SUPFAM" id="SSF53335">
    <property type="entry name" value="S-adenosyl-L-methionine-dependent methyltransferases"/>
    <property type="match status" value="1"/>
</dbReference>
<reference evidence="7 8" key="1">
    <citation type="submission" date="2016-09" db="EMBL/GenBank/DDBJ databases">
        <title>Chromobacterium muskegensis sp. nov., an insecticidal bacterium isolated from Sphagnum bogs.</title>
        <authorList>
            <person name="Sparks M.E."/>
            <person name="Blackburn M.B."/>
            <person name="Gundersen-Rindal D.E."/>
            <person name="Mitchell A."/>
            <person name="Farrar R."/>
            <person name="Kuhar D."/>
        </authorList>
    </citation>
    <scope>NUCLEOTIDE SEQUENCE [LARGE SCALE GENOMIC DNA]</scope>
    <source>
        <strain evidence="7 8">37-2</strain>
    </source>
</reference>
<sequence>MEIESAARLARHSDKQIFDIYFGFLHSYALLFADEVRLFDLLRSEALTLDQISAATSLPSRSAQALASLCSGLGLLEKRGETFTLSSLAEAFLTREAETSFCGVLASARSQASAFSYDFFKASLLKGESQLFGGTDLFDNNAQDAEHCEVFTRAMHSKSKGPAQAWVEKIDLSSHACLLDVGGGSGVHALSALARWPQLQAVVFDLPPVCAVADTFIEQYQMQERARTCGGSIWEAAYPAADAHFYSDIFHDWPLEKCLFLARKSFAALPSGGRILLHEMLFNAQKTGPGNVAAYNANMLLWTQGQQLSAPEAMGLLRAAGFADIATLSTGYGDWSLVTGVKP</sequence>
<accession>A0A1S1WW47</accession>
<dbReference type="OrthoDB" id="582216at2"/>
<dbReference type="Pfam" id="PF00891">
    <property type="entry name" value="Methyltransf_2"/>
    <property type="match status" value="1"/>
</dbReference>
<dbReference type="PROSITE" id="PS51683">
    <property type="entry name" value="SAM_OMT_II"/>
    <property type="match status" value="1"/>
</dbReference>
<gene>
    <name evidence="7" type="ORF">BI347_16285</name>
</gene>
<dbReference type="Gene3D" id="1.10.10.10">
    <property type="entry name" value="Winged helix-like DNA-binding domain superfamily/Winged helix DNA-binding domain"/>
    <property type="match status" value="1"/>
</dbReference>
<evidence type="ECO:0000256" key="2">
    <source>
        <dbReference type="ARBA" id="ARBA00022679"/>
    </source>
</evidence>
<dbReference type="InterPro" id="IPR036388">
    <property type="entry name" value="WH-like_DNA-bd_sf"/>
</dbReference>
<organism evidence="7 8">
    <name type="scientific">Chromobacterium sphagni</name>
    <dbReference type="NCBI Taxonomy" id="1903179"/>
    <lineage>
        <taxon>Bacteria</taxon>
        <taxon>Pseudomonadati</taxon>
        <taxon>Pseudomonadota</taxon>
        <taxon>Betaproteobacteria</taxon>
        <taxon>Neisseriales</taxon>
        <taxon>Chromobacteriaceae</taxon>
        <taxon>Chromobacterium</taxon>
    </lineage>
</organism>
<dbReference type="InterPro" id="IPR036390">
    <property type="entry name" value="WH_DNA-bd_sf"/>
</dbReference>
<dbReference type="SUPFAM" id="SSF46785">
    <property type="entry name" value="Winged helix' DNA-binding domain"/>
    <property type="match status" value="1"/>
</dbReference>
<dbReference type="Pfam" id="PF08100">
    <property type="entry name" value="Dimerisation"/>
    <property type="match status" value="1"/>
</dbReference>
<keyword evidence="3" id="KW-0949">S-adenosyl-L-methionine</keyword>
<feature type="active site" description="Proton acceptor" evidence="4">
    <location>
        <position position="251"/>
    </location>
</feature>
<comment type="caution">
    <text evidence="7">The sequence shown here is derived from an EMBL/GenBank/DDBJ whole genome shotgun (WGS) entry which is preliminary data.</text>
</comment>
<dbReference type="InterPro" id="IPR001077">
    <property type="entry name" value="COMT_C"/>
</dbReference>
<evidence type="ECO:0000259" key="5">
    <source>
        <dbReference type="Pfam" id="PF00891"/>
    </source>
</evidence>
<name>A0A1S1WW47_9NEIS</name>
<dbReference type="GO" id="GO:0008171">
    <property type="term" value="F:O-methyltransferase activity"/>
    <property type="evidence" value="ECO:0007669"/>
    <property type="project" value="InterPro"/>
</dbReference>
<dbReference type="Proteomes" id="UP000180088">
    <property type="component" value="Unassembled WGS sequence"/>
</dbReference>
<proteinExistence type="predicted"/>
<evidence type="ECO:0000256" key="4">
    <source>
        <dbReference type="PIRSR" id="PIRSR005739-1"/>
    </source>
</evidence>
<evidence type="ECO:0000313" key="7">
    <source>
        <dbReference type="EMBL" id="OHX11255.1"/>
    </source>
</evidence>
<protein>
    <submittedName>
        <fullName evidence="7">Acetylserotonin O-methyltransferase</fullName>
    </submittedName>
</protein>
<keyword evidence="2" id="KW-0808">Transferase</keyword>
<dbReference type="InterPro" id="IPR012967">
    <property type="entry name" value="COMT_dimerisation"/>
</dbReference>
<dbReference type="EMBL" id="MKCS01000002">
    <property type="protein sequence ID" value="OHX11255.1"/>
    <property type="molecule type" value="Genomic_DNA"/>
</dbReference>
<dbReference type="PANTHER" id="PTHR43712">
    <property type="entry name" value="PUTATIVE (AFU_ORTHOLOGUE AFUA_4G14580)-RELATED"/>
    <property type="match status" value="1"/>
</dbReference>
<keyword evidence="1" id="KW-0489">Methyltransferase</keyword>
<evidence type="ECO:0000313" key="8">
    <source>
        <dbReference type="Proteomes" id="UP000180088"/>
    </source>
</evidence>